<evidence type="ECO:0000313" key="2">
    <source>
        <dbReference type="Proteomes" id="UP000019148"/>
    </source>
</evidence>
<sequence length="226" mass="26576">MFVQFQVYSARFFIMNYLEAKLGFKIKYNKIDPYFLSSIKIDNLELSLNEQDKVLMHTVKVNLDLFNLLLGNENIILDIFVKGSTLNFDLNDFKILKSKSSIPMKLELNDEKASRVIIGKMFDSFESLHMHLEDININLKLGSGRFLRFQINNFILKTIDDDFLFNFVVNFGLPEVLYPDVNSENIVNSVFYFEGKFKKDLEDGYINFSFLEFYTDYLLFLNKGFK</sequence>
<proteinExistence type="predicted"/>
<comment type="caution">
    <text evidence="1">The sequence shown here is derived from an EMBL/GenBank/DDBJ whole genome shotgun (WGS) entry which is preliminary data.</text>
</comment>
<name>W6U173_9SPIR</name>
<accession>W6U173</accession>
<dbReference type="PATRIC" id="fig|1432657.3.peg.961"/>
<protein>
    <submittedName>
        <fullName evidence="1">Putative cytosolic protein</fullName>
    </submittedName>
</protein>
<gene>
    <name evidence="1" type="ORF">BDCR2A_00974</name>
</gene>
<dbReference type="AlphaFoldDB" id="W6U173"/>
<dbReference type="Proteomes" id="UP000019148">
    <property type="component" value="Unassembled WGS sequence"/>
</dbReference>
<reference evidence="1 2" key="1">
    <citation type="submission" date="2013-12" db="EMBL/GenBank/DDBJ databases">
        <title>Comparative genomics of relapsing fever spirochetes.</title>
        <authorList>
            <person name="Schwan T.G."/>
            <person name="Raffel S.J."/>
            <person name="Porcella S.F."/>
        </authorList>
    </citation>
    <scope>NUCLEOTIDE SEQUENCE [LARGE SCALE GENOMIC DNA]</scope>
    <source>
        <strain evidence="1 2">CR2A</strain>
    </source>
</reference>
<organism evidence="1 2">
    <name type="scientific">Borrelia duttonii CR2A</name>
    <dbReference type="NCBI Taxonomy" id="1432657"/>
    <lineage>
        <taxon>Bacteria</taxon>
        <taxon>Pseudomonadati</taxon>
        <taxon>Spirochaetota</taxon>
        <taxon>Spirochaetia</taxon>
        <taxon>Spirochaetales</taxon>
        <taxon>Borreliaceae</taxon>
        <taxon>Borrelia</taxon>
    </lineage>
</organism>
<evidence type="ECO:0000313" key="1">
    <source>
        <dbReference type="EMBL" id="ETZ19001.1"/>
    </source>
</evidence>
<dbReference type="EMBL" id="AZIT01000001">
    <property type="protein sequence ID" value="ETZ19001.1"/>
    <property type="molecule type" value="Genomic_DNA"/>
</dbReference>